<proteinExistence type="predicted"/>
<dbReference type="Proteomes" id="UP001445732">
    <property type="component" value="Unassembled WGS sequence"/>
</dbReference>
<dbReference type="EMBL" id="JBEGDD010000003">
    <property type="protein sequence ID" value="MEQ7154565.1"/>
    <property type="molecule type" value="Genomic_DNA"/>
</dbReference>
<feature type="transmembrane region" description="Helical" evidence="1">
    <location>
        <begin position="6"/>
        <end position="24"/>
    </location>
</feature>
<gene>
    <name evidence="2" type="ORF">ABN401_04995</name>
</gene>
<evidence type="ECO:0000313" key="3">
    <source>
        <dbReference type="Proteomes" id="UP001445732"/>
    </source>
</evidence>
<evidence type="ECO:0000313" key="2">
    <source>
        <dbReference type="EMBL" id="MEQ7154565.1"/>
    </source>
</evidence>
<accession>A0ABV1NL55</accession>
<dbReference type="RefSeq" id="WP_349683730.1">
    <property type="nucleotide sequence ID" value="NZ_JBEGDD010000003.1"/>
</dbReference>
<feature type="transmembrane region" description="Helical" evidence="1">
    <location>
        <begin position="72"/>
        <end position="93"/>
    </location>
</feature>
<feature type="transmembrane region" description="Helical" evidence="1">
    <location>
        <begin position="150"/>
        <end position="169"/>
    </location>
</feature>
<protein>
    <submittedName>
        <fullName evidence="2">Uncharacterized protein</fullName>
    </submittedName>
</protein>
<keyword evidence="3" id="KW-1185">Reference proteome</keyword>
<evidence type="ECO:0000256" key="1">
    <source>
        <dbReference type="SAM" id="Phobius"/>
    </source>
</evidence>
<keyword evidence="1" id="KW-1133">Transmembrane helix</keyword>
<keyword evidence="1" id="KW-0472">Membrane</keyword>
<reference evidence="2 3" key="1">
    <citation type="submission" date="2024-06" db="EMBL/GenBank/DDBJ databases">
        <title>Brevundimonas sp. C11.</title>
        <authorList>
            <person name="Maltman C."/>
        </authorList>
    </citation>
    <scope>NUCLEOTIDE SEQUENCE [LARGE SCALE GENOMIC DNA]</scope>
    <source>
        <strain evidence="2 3">C11</strain>
    </source>
</reference>
<sequence length="196" mass="21309">MDRFEYATGLMSIIAGLALADLATSAHRLVKTGNRLVWDTLAVASAGYVAFTLIRMWFALWGVRAFEGLTGLWFYLSLILEMFVLFLAAAVALPDERDVPVEGPVDLAGYYNKHRTYLWLLLAVFQLAFGAHALFFQWSMHGGPGGPPLWAWALFVGGPLVIYLALATLPSRRGQGALLVAVACLEVFASLGTGLS</sequence>
<feature type="transmembrane region" description="Helical" evidence="1">
    <location>
        <begin position="36"/>
        <end position="60"/>
    </location>
</feature>
<feature type="transmembrane region" description="Helical" evidence="1">
    <location>
        <begin position="117"/>
        <end position="138"/>
    </location>
</feature>
<feature type="transmembrane region" description="Helical" evidence="1">
    <location>
        <begin position="176"/>
        <end position="195"/>
    </location>
</feature>
<comment type="caution">
    <text evidence="2">The sequence shown here is derived from an EMBL/GenBank/DDBJ whole genome shotgun (WGS) entry which is preliminary data.</text>
</comment>
<keyword evidence="1" id="KW-0812">Transmembrane</keyword>
<organism evidence="2 3">
    <name type="scientific">Brevundimonas aurifodinae</name>
    <dbReference type="NCBI Taxonomy" id="1508312"/>
    <lineage>
        <taxon>Bacteria</taxon>
        <taxon>Pseudomonadati</taxon>
        <taxon>Pseudomonadota</taxon>
        <taxon>Alphaproteobacteria</taxon>
        <taxon>Caulobacterales</taxon>
        <taxon>Caulobacteraceae</taxon>
        <taxon>Brevundimonas</taxon>
    </lineage>
</organism>
<name>A0ABV1NL55_9CAUL</name>